<comment type="cofactor">
    <cofactor evidence="1">
        <name>pyridoxal 5'-phosphate</name>
        <dbReference type="ChEBI" id="CHEBI:597326"/>
    </cofactor>
</comment>
<comment type="similarity">
    <text evidence="2">Belongs to the trans-sulfuration enzymes family.</text>
</comment>
<evidence type="ECO:0008006" key="5">
    <source>
        <dbReference type="Google" id="ProtNLM"/>
    </source>
</evidence>
<evidence type="ECO:0000313" key="4">
    <source>
        <dbReference type="EMBL" id="KGA19967.1"/>
    </source>
</evidence>
<proteinExistence type="inferred from homology"/>
<dbReference type="InterPro" id="IPR015422">
    <property type="entry name" value="PyrdxlP-dep_Trfase_small"/>
</dbReference>
<dbReference type="Gene3D" id="3.90.1150.10">
    <property type="entry name" value="Aspartate Aminotransferase, domain 1"/>
    <property type="match status" value="1"/>
</dbReference>
<dbReference type="GO" id="GO:0019346">
    <property type="term" value="P:transsulfuration"/>
    <property type="evidence" value="ECO:0007669"/>
    <property type="project" value="InterPro"/>
</dbReference>
<dbReference type="PANTHER" id="PTHR11808:SF15">
    <property type="entry name" value="CYSTATHIONINE GAMMA-LYASE"/>
    <property type="match status" value="1"/>
</dbReference>
<sequence>MSSDKKLKPETLAISAGRPVRQPDGELNPPIALNSTFHAGGPIGYGRYGNETWTAFEDAVSALEGGQTLAFASGQAAASAIFNLLPIGAPVVVSDEGYQGIAALLKGYHESGRLEVRFVEVTNTDAVLEAAKGAALLWLESPTNPGLEHVDLKTIIAAAKKMGVGVAVDNTLATPLTQKPLEFGADLVMHSVTKYFAGHSDVILGSVSTNDPALYKRLGDIRKLSGAIPGPFEIWLALRGLRTFPLRFRTAEANAQVLAKRLSGHEKVSKVRYPGYGAMISFEVIADAAGTDLVTQSAEVITNTTSLGGIESMWERRRRWATESHKISESLIRFSVGCEDVDDLWEDITNSLGKI</sequence>
<dbReference type="SUPFAM" id="SSF53383">
    <property type="entry name" value="PLP-dependent transferases"/>
    <property type="match status" value="1"/>
</dbReference>
<dbReference type="GO" id="GO:0019343">
    <property type="term" value="P:cysteine biosynthetic process via cystathionine"/>
    <property type="evidence" value="ECO:0007669"/>
    <property type="project" value="TreeGrafter"/>
</dbReference>
<dbReference type="PANTHER" id="PTHR11808">
    <property type="entry name" value="TRANS-SULFURATION ENZYME FAMILY MEMBER"/>
    <property type="match status" value="1"/>
</dbReference>
<dbReference type="GO" id="GO:0005737">
    <property type="term" value="C:cytoplasm"/>
    <property type="evidence" value="ECO:0007669"/>
    <property type="project" value="TreeGrafter"/>
</dbReference>
<dbReference type="GO" id="GO:0004123">
    <property type="term" value="F:cystathionine gamma-lyase activity"/>
    <property type="evidence" value="ECO:0007669"/>
    <property type="project" value="TreeGrafter"/>
</dbReference>
<gene>
    <name evidence="4" type="ORF">GM50_3815</name>
</gene>
<dbReference type="Pfam" id="PF01053">
    <property type="entry name" value="Cys_Met_Meta_PP"/>
    <property type="match status" value="1"/>
</dbReference>
<dbReference type="FunFam" id="3.40.640.10:FF:000046">
    <property type="entry name" value="Cystathionine gamma-lyase"/>
    <property type="match status" value="1"/>
</dbReference>
<dbReference type="EMBL" id="JNSK01000007">
    <property type="protein sequence ID" value="KGA19967.1"/>
    <property type="molecule type" value="Genomic_DNA"/>
</dbReference>
<dbReference type="GO" id="GO:0030170">
    <property type="term" value="F:pyridoxal phosphate binding"/>
    <property type="evidence" value="ECO:0007669"/>
    <property type="project" value="InterPro"/>
</dbReference>
<name>A0A094Q9D5_9ZZZZ</name>
<evidence type="ECO:0000256" key="1">
    <source>
        <dbReference type="ARBA" id="ARBA00001933"/>
    </source>
</evidence>
<dbReference type="InterPro" id="IPR015424">
    <property type="entry name" value="PyrdxlP-dep_Trfase"/>
</dbReference>
<evidence type="ECO:0000256" key="2">
    <source>
        <dbReference type="ARBA" id="ARBA00009077"/>
    </source>
</evidence>
<dbReference type="AlphaFoldDB" id="A0A094Q9D5"/>
<protein>
    <recommendedName>
        <fullName evidence="5">Cystathionine gamma-synthase</fullName>
    </recommendedName>
</protein>
<accession>A0A094Q9D5</accession>
<dbReference type="InterPro" id="IPR000277">
    <property type="entry name" value="Cys/Met-Metab_PyrdxlP-dep_enz"/>
</dbReference>
<comment type="caution">
    <text evidence="4">The sequence shown here is derived from an EMBL/GenBank/DDBJ whole genome shotgun (WGS) entry which is preliminary data.</text>
</comment>
<organism evidence="4">
    <name type="scientific">freshwater metagenome</name>
    <dbReference type="NCBI Taxonomy" id="449393"/>
    <lineage>
        <taxon>unclassified sequences</taxon>
        <taxon>metagenomes</taxon>
        <taxon>ecological metagenomes</taxon>
    </lineage>
</organism>
<reference evidence="4" key="1">
    <citation type="submission" date="2014-05" db="EMBL/GenBank/DDBJ databases">
        <title>Key roles for freshwater Actinobacteria revealed by deep metagenomic sequencing.</title>
        <authorList>
            <person name="Ghai R."/>
            <person name="Mizuno C.M."/>
            <person name="Picazo A."/>
            <person name="Camacho A."/>
            <person name="Rodriguez-Valera F."/>
        </authorList>
    </citation>
    <scope>NUCLEOTIDE SEQUENCE</scope>
</reference>
<dbReference type="PIRSF" id="PIRSF001434">
    <property type="entry name" value="CGS"/>
    <property type="match status" value="1"/>
</dbReference>
<keyword evidence="3" id="KW-0663">Pyridoxal phosphate</keyword>
<dbReference type="InterPro" id="IPR015421">
    <property type="entry name" value="PyrdxlP-dep_Trfase_major"/>
</dbReference>
<evidence type="ECO:0000256" key="3">
    <source>
        <dbReference type="ARBA" id="ARBA00022898"/>
    </source>
</evidence>
<dbReference type="Gene3D" id="3.40.640.10">
    <property type="entry name" value="Type I PLP-dependent aspartate aminotransferase-like (Major domain)"/>
    <property type="match status" value="1"/>
</dbReference>